<dbReference type="Pfam" id="PF12867">
    <property type="entry name" value="DinB_2"/>
    <property type="match status" value="1"/>
</dbReference>
<reference evidence="2 3" key="1">
    <citation type="submission" date="2016-11" db="EMBL/GenBank/DDBJ databases">
        <title>Whole Genome Sequencing of Mucilaginibacter polytrichastri RG4-7(T) isolated from the moss sample.</title>
        <authorList>
            <person name="Li Y."/>
        </authorList>
    </citation>
    <scope>NUCLEOTIDE SEQUENCE [LARGE SCALE GENOMIC DNA]</scope>
    <source>
        <strain evidence="2 3">RG4-7</strain>
    </source>
</reference>
<dbReference type="SUPFAM" id="SSF109854">
    <property type="entry name" value="DinB/YfiT-like putative metalloenzymes"/>
    <property type="match status" value="1"/>
</dbReference>
<evidence type="ECO:0000259" key="1">
    <source>
        <dbReference type="Pfam" id="PF12867"/>
    </source>
</evidence>
<accession>A0A1Q6A143</accession>
<gene>
    <name evidence="2" type="ORF">RG47T_3201</name>
</gene>
<evidence type="ECO:0000313" key="2">
    <source>
        <dbReference type="EMBL" id="OKS87739.1"/>
    </source>
</evidence>
<organism evidence="2 3">
    <name type="scientific">Mucilaginibacter polytrichastri</name>
    <dbReference type="NCBI Taxonomy" id="1302689"/>
    <lineage>
        <taxon>Bacteria</taxon>
        <taxon>Pseudomonadati</taxon>
        <taxon>Bacteroidota</taxon>
        <taxon>Sphingobacteriia</taxon>
        <taxon>Sphingobacteriales</taxon>
        <taxon>Sphingobacteriaceae</taxon>
        <taxon>Mucilaginibacter</taxon>
    </lineage>
</organism>
<proteinExistence type="predicted"/>
<sequence length="157" mass="18316">MDKQHNILIDELVKLLRGGSAHASLKDAIKDLPAELRGVKPYDLPYSIWQLVEHIRIAQWDMLEFSRDPNHQSPKWPDGYWPKEAAPADETAWKNAIHQIDLDLENFINLIQQDDIYKELSHGDGQTILREALQMADHTSYHISEIIIIRRLFKAWK</sequence>
<protein>
    <recommendedName>
        <fullName evidence="1">DinB-like domain-containing protein</fullName>
    </recommendedName>
</protein>
<dbReference type="Gene3D" id="1.20.120.450">
    <property type="entry name" value="dinb family like domain"/>
    <property type="match status" value="1"/>
</dbReference>
<dbReference type="AlphaFoldDB" id="A0A1Q6A143"/>
<dbReference type="Proteomes" id="UP000186720">
    <property type="component" value="Unassembled WGS sequence"/>
</dbReference>
<dbReference type="OrthoDB" id="9798830at2"/>
<dbReference type="RefSeq" id="WP_074490303.1">
    <property type="nucleotide sequence ID" value="NZ_FPAM01000016.1"/>
</dbReference>
<dbReference type="EMBL" id="MPPL01000001">
    <property type="protein sequence ID" value="OKS87739.1"/>
    <property type="molecule type" value="Genomic_DNA"/>
</dbReference>
<dbReference type="InterPro" id="IPR024775">
    <property type="entry name" value="DinB-like"/>
</dbReference>
<name>A0A1Q6A143_9SPHI</name>
<dbReference type="InterPro" id="IPR034660">
    <property type="entry name" value="DinB/YfiT-like"/>
</dbReference>
<comment type="caution">
    <text evidence="2">The sequence shown here is derived from an EMBL/GenBank/DDBJ whole genome shotgun (WGS) entry which is preliminary data.</text>
</comment>
<evidence type="ECO:0000313" key="3">
    <source>
        <dbReference type="Proteomes" id="UP000186720"/>
    </source>
</evidence>
<feature type="domain" description="DinB-like" evidence="1">
    <location>
        <begin position="23"/>
        <end position="146"/>
    </location>
</feature>
<dbReference type="STRING" id="1302689.RG47T_3201"/>
<keyword evidence="3" id="KW-1185">Reference proteome</keyword>